<accession>A0A2U2CHV1</accession>
<protein>
    <recommendedName>
        <fullName evidence="3">Cupin 2 conserved barrel domain-containing protein</fullName>
    </recommendedName>
</protein>
<dbReference type="GeneID" id="94363293"/>
<sequence>MNAADTAETNAFYVTPEGAFDRGLPPIPAHRFDAERERALDPATPTGIILLDLSAALNIDWPATTPELLARYLVIRPGERLSHRFQATGEMHYVLKGAGRSTSGGVTLEWRAGDGFCFPGGAETVHQADEDTLIVSTTDEPHHRHFRTQPVPASESFLLPAVFRQDRIDAALGLVHVREGPVKTAGKYVTFSTGGMDRTVRGTLMPTMLASINTLEAGGVQKAHIHNAVAITVSLQGEGVHSMIGETRIDWLPWSVMLTPPLQQHSHHNEGPGMMRSFVVQDGPLFYHLRATGFRWPGPTAG</sequence>
<evidence type="ECO:0000313" key="1">
    <source>
        <dbReference type="EMBL" id="PWE31475.1"/>
    </source>
</evidence>
<dbReference type="OrthoDB" id="285029at2"/>
<comment type="caution">
    <text evidence="1">The sequence shown here is derived from an EMBL/GenBank/DDBJ whole genome shotgun (WGS) entry which is preliminary data.</text>
</comment>
<evidence type="ECO:0000313" key="2">
    <source>
        <dbReference type="Proteomes" id="UP000244940"/>
    </source>
</evidence>
<dbReference type="InterPro" id="IPR047183">
    <property type="entry name" value="GDO-like"/>
</dbReference>
<dbReference type="EMBL" id="QEYD01000001">
    <property type="protein sequence ID" value="PWE31475.1"/>
    <property type="molecule type" value="Genomic_DNA"/>
</dbReference>
<dbReference type="RefSeq" id="WP_109531276.1">
    <property type="nucleotide sequence ID" value="NZ_QEYD01000001.1"/>
</dbReference>
<dbReference type="Gene3D" id="2.60.120.10">
    <property type="entry name" value="Jelly Rolls"/>
    <property type="match status" value="2"/>
</dbReference>
<gene>
    <name evidence="1" type="ORF">C4N9_00145</name>
</gene>
<dbReference type="InterPro" id="IPR011051">
    <property type="entry name" value="RmlC_Cupin_sf"/>
</dbReference>
<reference evidence="1 2" key="1">
    <citation type="submission" date="2018-05" db="EMBL/GenBank/DDBJ databases">
        <title>Pararhodobacter marina sp. nov., isolated from deep-sea water of the Indian Ocean.</title>
        <authorList>
            <person name="Lai Q.Sr."/>
            <person name="Liu X."/>
            <person name="Shao Z."/>
        </authorList>
    </citation>
    <scope>NUCLEOTIDE SEQUENCE [LARGE SCALE GENOMIC DNA]</scope>
    <source>
        <strain evidence="1 2">CIC4N-9</strain>
    </source>
</reference>
<proteinExistence type="predicted"/>
<dbReference type="InterPro" id="IPR014710">
    <property type="entry name" value="RmlC-like_jellyroll"/>
</dbReference>
<name>A0A2U2CHV1_9RHOB</name>
<dbReference type="GO" id="GO:0051213">
    <property type="term" value="F:dioxygenase activity"/>
    <property type="evidence" value="ECO:0007669"/>
    <property type="project" value="InterPro"/>
</dbReference>
<dbReference type="SUPFAM" id="SSF51182">
    <property type="entry name" value="RmlC-like cupins"/>
    <property type="match status" value="1"/>
</dbReference>
<dbReference type="PANTHER" id="PTHR41517">
    <property type="entry name" value="1,2-DIOXYGENASE PROTEIN-RELATED"/>
    <property type="match status" value="1"/>
</dbReference>
<organism evidence="1 2">
    <name type="scientific">Pararhodobacter marinus</name>
    <dbReference type="NCBI Taxonomy" id="2184063"/>
    <lineage>
        <taxon>Bacteria</taxon>
        <taxon>Pseudomonadati</taxon>
        <taxon>Pseudomonadota</taxon>
        <taxon>Alphaproteobacteria</taxon>
        <taxon>Rhodobacterales</taxon>
        <taxon>Paracoccaceae</taxon>
        <taxon>Pararhodobacter</taxon>
    </lineage>
</organism>
<dbReference type="AlphaFoldDB" id="A0A2U2CHV1"/>
<keyword evidence="2" id="KW-1185">Reference proteome</keyword>
<dbReference type="PANTHER" id="PTHR41517:SF1">
    <property type="entry name" value="CUPIN"/>
    <property type="match status" value="1"/>
</dbReference>
<dbReference type="Proteomes" id="UP000244940">
    <property type="component" value="Unassembled WGS sequence"/>
</dbReference>
<evidence type="ECO:0008006" key="3">
    <source>
        <dbReference type="Google" id="ProtNLM"/>
    </source>
</evidence>